<dbReference type="KEGG" id="acan:ACA1_074640"/>
<dbReference type="Proteomes" id="UP000011083">
    <property type="component" value="Unassembled WGS sequence"/>
</dbReference>
<evidence type="ECO:0000256" key="2">
    <source>
        <dbReference type="ARBA" id="ARBA00023122"/>
    </source>
</evidence>
<proteinExistence type="predicted"/>
<keyword evidence="6" id="KW-1185">Reference proteome</keyword>
<dbReference type="GO" id="GO:0005634">
    <property type="term" value="C:nucleus"/>
    <property type="evidence" value="ECO:0007669"/>
    <property type="project" value="TreeGrafter"/>
</dbReference>
<evidence type="ECO:0000313" key="6">
    <source>
        <dbReference type="Proteomes" id="UP000011083"/>
    </source>
</evidence>
<keyword evidence="1" id="KW-0677">Repeat</keyword>
<dbReference type="AlphaFoldDB" id="L8HF69"/>
<gene>
    <name evidence="5" type="ORF">ACA1_074640</name>
</gene>
<name>L8HF69_ACACF</name>
<reference evidence="5 6" key="1">
    <citation type="journal article" date="2013" name="Genome Biol.">
        <title>Genome of Acanthamoeba castellanii highlights extensive lateral gene transfer and early evolution of tyrosine kinase signaling.</title>
        <authorList>
            <person name="Clarke M."/>
            <person name="Lohan A.J."/>
            <person name="Liu B."/>
            <person name="Lagkouvardos I."/>
            <person name="Roy S."/>
            <person name="Zafar N."/>
            <person name="Bertelli C."/>
            <person name="Schilde C."/>
            <person name="Kianianmomeni A."/>
            <person name="Burglin T.R."/>
            <person name="Frech C."/>
            <person name="Turcotte B."/>
            <person name="Kopec K.O."/>
            <person name="Synnott J.M."/>
            <person name="Choo C."/>
            <person name="Paponov I."/>
            <person name="Finkler A."/>
            <person name="Soon Heng Tan C."/>
            <person name="Hutchins A.P."/>
            <person name="Weinmeier T."/>
            <person name="Rattei T."/>
            <person name="Chu J.S."/>
            <person name="Gimenez G."/>
            <person name="Irimia M."/>
            <person name="Rigden D.J."/>
            <person name="Fitzpatrick D.A."/>
            <person name="Lorenzo-Morales J."/>
            <person name="Bateman A."/>
            <person name="Chiu C.H."/>
            <person name="Tang P."/>
            <person name="Hegemann P."/>
            <person name="Fromm H."/>
            <person name="Raoult D."/>
            <person name="Greub G."/>
            <person name="Miranda-Saavedra D."/>
            <person name="Chen N."/>
            <person name="Nash P."/>
            <person name="Ginger M.L."/>
            <person name="Horn M."/>
            <person name="Schaap P."/>
            <person name="Caler L."/>
            <person name="Loftus B."/>
        </authorList>
    </citation>
    <scope>NUCLEOTIDE SEQUENCE [LARGE SCALE GENOMIC DNA]</scope>
    <source>
        <strain evidence="5 6">Neff</strain>
    </source>
</reference>
<dbReference type="InterPro" id="IPR046342">
    <property type="entry name" value="CBS_dom_sf"/>
</dbReference>
<feature type="domain" description="CBS" evidence="4">
    <location>
        <begin position="23"/>
        <end position="87"/>
    </location>
</feature>
<dbReference type="EMBL" id="KB007842">
    <property type="protein sequence ID" value="ELR23897.1"/>
    <property type="molecule type" value="Genomic_DNA"/>
</dbReference>
<dbReference type="RefSeq" id="XP_004353425.1">
    <property type="nucleotide sequence ID" value="XM_004353373.1"/>
</dbReference>
<dbReference type="GeneID" id="14924882"/>
<dbReference type="SMART" id="SM00116">
    <property type="entry name" value="CBS"/>
    <property type="match status" value="3"/>
</dbReference>
<evidence type="ECO:0000313" key="5">
    <source>
        <dbReference type="EMBL" id="ELR23897.1"/>
    </source>
</evidence>
<organism evidence="5 6">
    <name type="scientific">Acanthamoeba castellanii (strain ATCC 30010 / Neff)</name>
    <dbReference type="NCBI Taxonomy" id="1257118"/>
    <lineage>
        <taxon>Eukaryota</taxon>
        <taxon>Amoebozoa</taxon>
        <taxon>Discosea</taxon>
        <taxon>Longamoebia</taxon>
        <taxon>Centramoebida</taxon>
        <taxon>Acanthamoebidae</taxon>
        <taxon>Acanthamoeba</taxon>
    </lineage>
</organism>
<evidence type="ECO:0000256" key="1">
    <source>
        <dbReference type="ARBA" id="ARBA00022737"/>
    </source>
</evidence>
<dbReference type="PANTHER" id="PTHR13780">
    <property type="entry name" value="AMP-ACTIVATED PROTEIN KINASE, GAMMA REGULATORY SUBUNIT"/>
    <property type="match status" value="1"/>
</dbReference>
<dbReference type="VEuPathDB" id="AmoebaDB:ACA1_074640"/>
<dbReference type="PANTHER" id="PTHR13780:SF128">
    <property type="entry name" value="CBS DOMAIN-CONTAINING PROTEIN"/>
    <property type="match status" value="1"/>
</dbReference>
<dbReference type="Pfam" id="PF00571">
    <property type="entry name" value="CBS"/>
    <property type="match status" value="2"/>
</dbReference>
<protein>
    <submittedName>
        <fullName evidence="5">CBS domain containing protein</fullName>
    </submittedName>
</protein>
<dbReference type="InterPro" id="IPR050511">
    <property type="entry name" value="AMPK_gamma/SDS23_families"/>
</dbReference>
<accession>L8HF69</accession>
<dbReference type="OrthoDB" id="449052at2759"/>
<dbReference type="PROSITE" id="PS51371">
    <property type="entry name" value="CBS"/>
    <property type="match status" value="2"/>
</dbReference>
<evidence type="ECO:0000256" key="3">
    <source>
        <dbReference type="PROSITE-ProRule" id="PRU00703"/>
    </source>
</evidence>
<feature type="domain" description="CBS" evidence="4">
    <location>
        <begin position="297"/>
        <end position="358"/>
    </location>
</feature>
<dbReference type="SUPFAM" id="SSF54631">
    <property type="entry name" value="CBS-domain pair"/>
    <property type="match status" value="2"/>
</dbReference>
<dbReference type="InterPro" id="IPR000644">
    <property type="entry name" value="CBS_dom"/>
</dbReference>
<dbReference type="Gene3D" id="3.10.580.10">
    <property type="entry name" value="CBS-domain"/>
    <property type="match status" value="2"/>
</dbReference>
<dbReference type="GO" id="GO:0005737">
    <property type="term" value="C:cytoplasm"/>
    <property type="evidence" value="ECO:0007669"/>
    <property type="project" value="TreeGrafter"/>
</dbReference>
<sequence length="374" mass="41470">MEGLHGRQNDFMAFSSLSSVVEKAPPIVWIAPQASIAAACELMKAHHFLSLPIYDEVKRRILGLVDILDVCAYLCWGTMHFFSENTEAQSDRELKAKMSEVAIVEVLNAKPQHGRPSLVVKRHLEPVCSLLDQMAQGLHRALVRVWPETEEEEKEGSQRLEYYRMAAQIDVVRFLVDHRRNLNYHLITSNITALDMVGPAPAPAPVSTSSPPSTTQSAVRTLIYSVEEGRTALEAFRTLALSGVHAIGIIGVGSTGQGRLLYNLSASDLRGITPDTVHLLREPVEVYLERVQESAPTSRPRNLVTCTPDATLIEVMELVLRSRVHRVWVIDQQQRPLGLITLTDILSKFASFDYARAQAAATKTIVPLSLSSPH</sequence>
<evidence type="ECO:0000259" key="4">
    <source>
        <dbReference type="PROSITE" id="PS51371"/>
    </source>
</evidence>
<keyword evidence="2 3" id="KW-0129">CBS domain</keyword>
<dbReference type="STRING" id="1257118.L8HF69"/>